<gene>
    <name evidence="7 9" type="primary">hisC</name>
    <name evidence="9" type="ORF">ENU43_07035</name>
</gene>
<dbReference type="UniPathway" id="UPA00031">
    <property type="reaction ID" value="UER00012"/>
</dbReference>
<keyword evidence="4 7" id="KW-0808">Transferase</keyword>
<evidence type="ECO:0000313" key="9">
    <source>
        <dbReference type="EMBL" id="HGL41400.1"/>
    </source>
</evidence>
<dbReference type="PROSITE" id="PS00599">
    <property type="entry name" value="AA_TRANSFER_CLASS_2"/>
    <property type="match status" value="1"/>
</dbReference>
<keyword evidence="5 7" id="KW-0663">Pyridoxal phosphate</keyword>
<dbReference type="EMBL" id="DTCM01000085">
    <property type="protein sequence ID" value="HGL41400.1"/>
    <property type="molecule type" value="Genomic_DNA"/>
</dbReference>
<evidence type="ECO:0000259" key="8">
    <source>
        <dbReference type="Pfam" id="PF00155"/>
    </source>
</evidence>
<name>A0A7J3G7G1_CALS0</name>
<feature type="domain" description="Aminotransferase class I/classII large" evidence="8">
    <location>
        <begin position="59"/>
        <end position="357"/>
    </location>
</feature>
<organism evidence="9">
    <name type="scientific">Caldiarchaeum subterraneum</name>
    <dbReference type="NCBI Taxonomy" id="311458"/>
    <lineage>
        <taxon>Archaea</taxon>
        <taxon>Nitrososphaerota</taxon>
        <taxon>Candidatus Caldarchaeales</taxon>
        <taxon>Candidatus Caldarchaeaceae</taxon>
        <taxon>Candidatus Caldarchaeum</taxon>
    </lineage>
</organism>
<keyword evidence="6 7" id="KW-0368">Histidine biosynthesis</keyword>
<dbReference type="EC" id="2.6.1.9" evidence="7"/>
<comment type="similarity">
    <text evidence="7">Belongs to the class-II pyridoxal-phosphate-dependent aminotransferase family. Histidinol-phosphate aminotransferase subfamily.</text>
</comment>
<keyword evidence="3 7" id="KW-0028">Amino-acid biosynthesis</keyword>
<evidence type="ECO:0000256" key="2">
    <source>
        <dbReference type="ARBA" id="ARBA00022576"/>
    </source>
</evidence>
<dbReference type="GO" id="GO:0000105">
    <property type="term" value="P:L-histidine biosynthetic process"/>
    <property type="evidence" value="ECO:0007669"/>
    <property type="project" value="UniProtKB-UniRule"/>
</dbReference>
<dbReference type="Pfam" id="PF00155">
    <property type="entry name" value="Aminotran_1_2"/>
    <property type="match status" value="1"/>
</dbReference>
<dbReference type="PANTHER" id="PTHR42885">
    <property type="entry name" value="HISTIDINOL-PHOSPHATE AMINOTRANSFERASE-RELATED"/>
    <property type="match status" value="1"/>
</dbReference>
<protein>
    <recommendedName>
        <fullName evidence="7">Histidinol-phosphate aminotransferase</fullName>
        <ecNumber evidence="7">2.6.1.9</ecNumber>
    </recommendedName>
    <alternativeName>
        <fullName evidence="7">Imidazole acetol-phosphate transaminase</fullName>
    </alternativeName>
</protein>
<evidence type="ECO:0000256" key="3">
    <source>
        <dbReference type="ARBA" id="ARBA00022605"/>
    </source>
</evidence>
<dbReference type="GO" id="GO:0004400">
    <property type="term" value="F:histidinol-phosphate transaminase activity"/>
    <property type="evidence" value="ECO:0007669"/>
    <property type="project" value="UniProtKB-UniRule"/>
</dbReference>
<dbReference type="CDD" id="cd00609">
    <property type="entry name" value="AAT_like"/>
    <property type="match status" value="1"/>
</dbReference>
<dbReference type="PANTHER" id="PTHR42885:SF2">
    <property type="entry name" value="HISTIDINOL-PHOSPHATE AMINOTRANSFERASE"/>
    <property type="match status" value="1"/>
</dbReference>
<evidence type="ECO:0000256" key="4">
    <source>
        <dbReference type="ARBA" id="ARBA00022679"/>
    </source>
</evidence>
<comment type="catalytic activity">
    <reaction evidence="7">
        <text>L-histidinol phosphate + 2-oxoglutarate = 3-(imidazol-4-yl)-2-oxopropyl phosphate + L-glutamate</text>
        <dbReference type="Rhea" id="RHEA:23744"/>
        <dbReference type="ChEBI" id="CHEBI:16810"/>
        <dbReference type="ChEBI" id="CHEBI:29985"/>
        <dbReference type="ChEBI" id="CHEBI:57766"/>
        <dbReference type="ChEBI" id="CHEBI:57980"/>
        <dbReference type="EC" id="2.6.1.9"/>
    </reaction>
</comment>
<dbReference type="InterPro" id="IPR001917">
    <property type="entry name" value="Aminotrans_II_pyridoxalP_BS"/>
</dbReference>
<dbReference type="HAMAP" id="MF_01023">
    <property type="entry name" value="HisC_aminotrans_2"/>
    <property type="match status" value="1"/>
</dbReference>
<dbReference type="GO" id="GO:0030170">
    <property type="term" value="F:pyridoxal phosphate binding"/>
    <property type="evidence" value="ECO:0007669"/>
    <property type="project" value="InterPro"/>
</dbReference>
<dbReference type="InterPro" id="IPR005861">
    <property type="entry name" value="HisP_aminotrans"/>
</dbReference>
<comment type="caution">
    <text evidence="9">The sequence shown here is derived from an EMBL/GenBank/DDBJ whole genome shotgun (WGS) entry which is preliminary data.</text>
</comment>
<dbReference type="SUPFAM" id="SSF53383">
    <property type="entry name" value="PLP-dependent transferases"/>
    <property type="match status" value="1"/>
</dbReference>
<dbReference type="InterPro" id="IPR004839">
    <property type="entry name" value="Aminotransferase_I/II_large"/>
</dbReference>
<dbReference type="AlphaFoldDB" id="A0A7J3G7G1"/>
<comment type="pathway">
    <text evidence="7">Amino-acid biosynthesis; L-histidine biosynthesis; L-histidine from 5-phospho-alpha-D-ribose 1-diphosphate: step 7/9.</text>
</comment>
<evidence type="ECO:0000256" key="1">
    <source>
        <dbReference type="ARBA" id="ARBA00001933"/>
    </source>
</evidence>
<comment type="cofactor">
    <cofactor evidence="1 7">
        <name>pyridoxal 5'-phosphate</name>
        <dbReference type="ChEBI" id="CHEBI:597326"/>
    </cofactor>
</comment>
<reference evidence="9" key="1">
    <citation type="journal article" date="2020" name="mSystems">
        <title>Genome- and Community-Level Interaction Insights into Carbon Utilization and Element Cycling Functions of Hydrothermarchaeota in Hydrothermal Sediment.</title>
        <authorList>
            <person name="Zhou Z."/>
            <person name="Liu Y."/>
            <person name="Xu W."/>
            <person name="Pan J."/>
            <person name="Luo Z.H."/>
            <person name="Li M."/>
        </authorList>
    </citation>
    <scope>NUCLEOTIDE SEQUENCE [LARGE SCALE GENOMIC DNA]</scope>
    <source>
        <strain evidence="9">SpSt-669</strain>
    </source>
</reference>
<dbReference type="Gene3D" id="3.40.640.10">
    <property type="entry name" value="Type I PLP-dependent aspartate aminotransferase-like (Major domain)"/>
    <property type="match status" value="1"/>
</dbReference>
<dbReference type="InterPro" id="IPR015422">
    <property type="entry name" value="PyrdxlP-dep_Trfase_small"/>
</dbReference>
<dbReference type="Gene3D" id="3.90.1150.10">
    <property type="entry name" value="Aspartate Aminotransferase, domain 1"/>
    <property type="match status" value="1"/>
</dbReference>
<dbReference type="InterPro" id="IPR015421">
    <property type="entry name" value="PyrdxlP-dep_Trfase_major"/>
</dbReference>
<dbReference type="InterPro" id="IPR015424">
    <property type="entry name" value="PyrdxlP-dep_Trfase"/>
</dbReference>
<feature type="modified residue" description="N6-(pyridoxal phosphate)lysine" evidence="7">
    <location>
        <position position="232"/>
    </location>
</feature>
<evidence type="ECO:0000256" key="7">
    <source>
        <dbReference type="HAMAP-Rule" id="MF_01023"/>
    </source>
</evidence>
<keyword evidence="2 7" id="KW-0032">Aminotransferase</keyword>
<evidence type="ECO:0000256" key="6">
    <source>
        <dbReference type="ARBA" id="ARBA00023102"/>
    </source>
</evidence>
<dbReference type="NCBIfam" id="TIGR01141">
    <property type="entry name" value="hisC"/>
    <property type="match status" value="1"/>
</dbReference>
<accession>A0A7J3G7G1</accession>
<proteinExistence type="inferred from homology"/>
<evidence type="ECO:0000256" key="5">
    <source>
        <dbReference type="ARBA" id="ARBA00022898"/>
    </source>
</evidence>
<sequence>MFLSASWVWFGMVSLKSSLNNFIPYSWEASSEEIARKYGVKAEQIVRMDLNTSPYKPSRWLRSLAAKLPDMAVNLYPDTSYRRFREKVSNYTGLSADMVLVGNGGDECIMIVCQAFLEKGRNAVISIPTYSYFRIAAEINSAEARLVERKPDGSDDVDKILEAVDKNTGAIFLCSPNNPTGVTTSLQDIRKIAAEAPCPVIVDEAYYEYSGKTATSLLSSYPNIIVIRTLSKAFSLAGARVGYALAAEETINILNKVRPPNSLSIISLALAEKAMSQVDLVKRWVEATVAERRRLASAIGKIPGIVVKESEANFLLLTFKTHDAGKIHEKLMEKGFITRNLGNTIPNTLRVTVAAPKANRKFFKTLQSIVKVALGGL</sequence>